<dbReference type="GO" id="GO:0001681">
    <property type="term" value="F:sialate O-acetylesterase activity"/>
    <property type="evidence" value="ECO:0007669"/>
    <property type="project" value="InterPro"/>
</dbReference>
<feature type="domain" description="Sialate O-acetylesterase" evidence="2">
    <location>
        <begin position="154"/>
        <end position="235"/>
    </location>
</feature>
<reference evidence="3" key="1">
    <citation type="submission" date="2014-03" db="EMBL/GenBank/DDBJ databases">
        <title>A sequence of cellulolytic fosmid clone of goat rumen metagenome.</title>
        <authorList>
            <person name="Lee K.-T."/>
            <person name="Kim J.-Y."/>
            <person name="Kim Y.-J."/>
            <person name="Ahn J.-H."/>
            <person name="Park M.-N."/>
            <person name="Kim J.-H."/>
            <person name="Kim T.-H."/>
        </authorList>
    </citation>
    <scope>NUCLEOTIDE SEQUENCE</scope>
</reference>
<dbReference type="SUPFAM" id="SSF52266">
    <property type="entry name" value="SGNH hydrolase"/>
    <property type="match status" value="1"/>
</dbReference>
<sequence length="366" mass="40780">MEEANKNARWITVAPGTAKDMSAVAYFFAMKLQAHLNVPVGIIDCYWGGTSVTCWMDEEALLRTAEGARYVREYQERWAGKSMAQYLEEEGAFFSGLDEWAKKADALKAAHPEYTTKEINAEIGPCPPWNPPVGEGSPFRPDGLVHTMLEQVIPATLTGVLFYQGEEDTWRTGKYDILLSSFILRLREKFMDGELPFLNVQLPMWIDGAAVEDSKLWPPLRLAQWKVYRNLRNTGLAVLLDQGEFDNIHPTNKRVVGERLYETALDTVYHEPARLSPYARGISRKEGTLVVALSAPVAVREAGDLLLEIAGEDGVFLPARAEVRGDTLILSHPQIAQPAAARYAWTDFAAVHLFGENGLPLAPFSL</sequence>
<dbReference type="AlphaFoldDB" id="A0A0B4N0U6"/>
<dbReference type="InterPro" id="IPR036514">
    <property type="entry name" value="SGNH_hydro_sf"/>
</dbReference>
<proteinExistence type="predicted"/>
<dbReference type="PANTHER" id="PTHR22901:SF0">
    <property type="entry name" value="SIALATE O-ACETYLESTERASE"/>
    <property type="match status" value="1"/>
</dbReference>
<dbReference type="Gene3D" id="3.40.50.1110">
    <property type="entry name" value="SGNH hydrolase"/>
    <property type="match status" value="1"/>
</dbReference>
<evidence type="ECO:0000256" key="1">
    <source>
        <dbReference type="ARBA" id="ARBA00022801"/>
    </source>
</evidence>
<keyword evidence="1" id="KW-0378">Hydrolase</keyword>
<dbReference type="InterPro" id="IPR039329">
    <property type="entry name" value="SIAE"/>
</dbReference>
<evidence type="ECO:0000313" key="3">
    <source>
        <dbReference type="EMBL" id="AIF25948.1"/>
    </source>
</evidence>
<evidence type="ECO:0000259" key="2">
    <source>
        <dbReference type="Pfam" id="PF03629"/>
    </source>
</evidence>
<dbReference type="InterPro" id="IPR005181">
    <property type="entry name" value="SASA"/>
</dbReference>
<protein>
    <recommendedName>
        <fullName evidence="2">Sialate O-acetylesterase domain-containing protein</fullName>
    </recommendedName>
</protein>
<dbReference type="EMBL" id="KJ631381">
    <property type="protein sequence ID" value="AIF25948.1"/>
    <property type="molecule type" value="Genomic_DNA"/>
</dbReference>
<organism evidence="3">
    <name type="scientific">uncultured bacterium Ad_091_F22_contig1</name>
    <dbReference type="NCBI Taxonomy" id="1489283"/>
    <lineage>
        <taxon>Bacteria</taxon>
        <taxon>environmental samples</taxon>
    </lineage>
</organism>
<dbReference type="PANTHER" id="PTHR22901">
    <property type="entry name" value="SIALATE O-ACETYLESTERASE"/>
    <property type="match status" value="1"/>
</dbReference>
<dbReference type="GO" id="GO:0005975">
    <property type="term" value="P:carbohydrate metabolic process"/>
    <property type="evidence" value="ECO:0007669"/>
    <property type="project" value="TreeGrafter"/>
</dbReference>
<accession>A0A0B4N0U6</accession>
<dbReference type="Pfam" id="PF03629">
    <property type="entry name" value="SASA"/>
    <property type="match status" value="1"/>
</dbReference>
<name>A0A0B4N0U6_9BACT</name>